<dbReference type="InterPro" id="IPR019587">
    <property type="entry name" value="Polyketide_cyclase/dehydratase"/>
</dbReference>
<dbReference type="SUPFAM" id="SSF55961">
    <property type="entry name" value="Bet v1-like"/>
    <property type="match status" value="1"/>
</dbReference>
<dbReference type="AlphaFoldDB" id="A0A0M4LYI4"/>
<organism evidence="1 2">
    <name type="scientific">Lawsonella clevelandensis</name>
    <dbReference type="NCBI Taxonomy" id="1528099"/>
    <lineage>
        <taxon>Bacteria</taxon>
        <taxon>Bacillati</taxon>
        <taxon>Actinomycetota</taxon>
        <taxon>Actinomycetes</taxon>
        <taxon>Mycobacteriales</taxon>
        <taxon>Lawsonellaceae</taxon>
        <taxon>Lawsonella</taxon>
    </lineage>
</organism>
<dbReference type="Gene3D" id="3.30.530.20">
    <property type="match status" value="1"/>
</dbReference>
<evidence type="ECO:0000313" key="1">
    <source>
        <dbReference type="EMBL" id="ALE18865.1"/>
    </source>
</evidence>
<dbReference type="CDD" id="cd07812">
    <property type="entry name" value="SRPBCC"/>
    <property type="match status" value="1"/>
</dbReference>
<evidence type="ECO:0008006" key="3">
    <source>
        <dbReference type="Google" id="ProtNLM"/>
    </source>
</evidence>
<dbReference type="Pfam" id="PF10604">
    <property type="entry name" value="Polyketide_cyc2"/>
    <property type="match status" value="1"/>
</dbReference>
<dbReference type="STRING" id="1528099.AL705_03430"/>
<dbReference type="GeneID" id="84894646"/>
<dbReference type="OrthoDB" id="4618973at2"/>
<evidence type="ECO:0000313" key="2">
    <source>
        <dbReference type="Proteomes" id="UP000068137"/>
    </source>
</evidence>
<dbReference type="InterPro" id="IPR023393">
    <property type="entry name" value="START-like_dom_sf"/>
</dbReference>
<sequence>MDSKLIRVSRTIPASLSAVWQVVSDISSMGSRSPQCKKMIGFPPSSDPVHPDGVTVNINRRGKYTFWITTARFLTVEPKKELSFLIPANHYLWTYRLEPAENGGTTVTLERLLADARPSLINSVFVKFFLGGDEAFAQEMAAGMQETLAKVEEQALALPYTS</sequence>
<dbReference type="KEGG" id="cbq:AL705_03430"/>
<dbReference type="EMBL" id="CP012390">
    <property type="protein sequence ID" value="ALE18865.1"/>
    <property type="molecule type" value="Genomic_DNA"/>
</dbReference>
<name>A0A0M4LYI4_9ACTN</name>
<accession>A0A0M4LYI4</accession>
<reference evidence="1 2" key="1">
    <citation type="journal article" date="2015" name="Genome Announc.">
        <title>Complete Genome Sequences for Two Strains of a Novel Fastidious, Partially Acid-Fast, Gram-Positive Corynebacterineae Bacterium, Derived from Human Clinical Samples.</title>
        <authorList>
            <person name="Nicholson A.C."/>
            <person name="Bell M."/>
            <person name="Humrighouse B.W."/>
            <person name="McQuiston J.R."/>
        </authorList>
    </citation>
    <scope>NUCLEOTIDE SEQUENCE [LARGE SCALE GENOMIC DNA]</scope>
    <source>
        <strain evidence="1 2">X1698</strain>
    </source>
</reference>
<dbReference type="Proteomes" id="UP000068137">
    <property type="component" value="Chromosome"/>
</dbReference>
<protein>
    <recommendedName>
        <fullName evidence="3">Polyketide cyclase</fullName>
    </recommendedName>
</protein>
<gene>
    <name evidence="1" type="ORF">AL705_03430</name>
</gene>
<dbReference type="RefSeq" id="WP_053961817.1">
    <property type="nucleotide sequence ID" value="NZ_CAMJVL010000016.1"/>
</dbReference>
<proteinExistence type="predicted"/>